<protein>
    <recommendedName>
        <fullName evidence="4">nitrilase</fullName>
        <ecNumber evidence="4">3.5.5.1</ecNumber>
    </recommendedName>
</protein>
<evidence type="ECO:0000313" key="8">
    <source>
        <dbReference type="Proteomes" id="UP001309876"/>
    </source>
</evidence>
<gene>
    <name evidence="7" type="ORF">LTR05_000194</name>
</gene>
<accession>A0AAN7T5U5</accession>
<dbReference type="AlphaFoldDB" id="A0AAN7T5U5"/>
<dbReference type="EC" id="3.5.5.1" evidence="4"/>
<dbReference type="GO" id="GO:0000257">
    <property type="term" value="F:nitrilase activity"/>
    <property type="evidence" value="ECO:0007669"/>
    <property type="project" value="UniProtKB-EC"/>
</dbReference>
<evidence type="ECO:0000256" key="3">
    <source>
        <dbReference type="ARBA" id="ARBA00036406"/>
    </source>
</evidence>
<dbReference type="CDD" id="cd07564">
    <property type="entry name" value="nitrilases_CHs"/>
    <property type="match status" value="1"/>
</dbReference>
<dbReference type="InterPro" id="IPR003010">
    <property type="entry name" value="C-N_Hydrolase"/>
</dbReference>
<dbReference type="InterPro" id="IPR000132">
    <property type="entry name" value="Nitrilase/CN_hydratase_CS"/>
</dbReference>
<evidence type="ECO:0000256" key="4">
    <source>
        <dbReference type="ARBA" id="ARBA00039045"/>
    </source>
</evidence>
<proteinExistence type="inferred from homology"/>
<evidence type="ECO:0000259" key="6">
    <source>
        <dbReference type="PROSITE" id="PS50263"/>
    </source>
</evidence>
<dbReference type="InterPro" id="IPR036526">
    <property type="entry name" value="C-N_Hydrolase_sf"/>
</dbReference>
<name>A0AAN7T5U5_9EURO</name>
<feature type="domain" description="CN hydrolase" evidence="6">
    <location>
        <begin position="16"/>
        <end position="305"/>
    </location>
</feature>
<evidence type="ECO:0000256" key="2">
    <source>
        <dbReference type="ARBA" id="ARBA00022801"/>
    </source>
</evidence>
<evidence type="ECO:0000256" key="1">
    <source>
        <dbReference type="ARBA" id="ARBA00008129"/>
    </source>
</evidence>
<keyword evidence="2" id="KW-0378">Hydrolase</keyword>
<evidence type="ECO:0000313" key="7">
    <source>
        <dbReference type="EMBL" id="KAK5090025.1"/>
    </source>
</evidence>
<dbReference type="InterPro" id="IPR044149">
    <property type="entry name" value="Nitrilases_CHs"/>
</dbReference>
<dbReference type="PROSITE" id="PS50263">
    <property type="entry name" value="CN_HYDROLASE"/>
    <property type="match status" value="1"/>
</dbReference>
<dbReference type="PROSITE" id="PS00921">
    <property type="entry name" value="NITRIL_CHT_2"/>
    <property type="match status" value="1"/>
</dbReference>
<dbReference type="PANTHER" id="PTHR46044:SF14">
    <property type="entry name" value="ARYLACETONITRILASE"/>
    <property type="match status" value="1"/>
</dbReference>
<evidence type="ECO:0000256" key="5">
    <source>
        <dbReference type="PROSITE-ProRule" id="PRU10139"/>
    </source>
</evidence>
<comment type="catalytic activity">
    <reaction evidence="3">
        <text>a nitrile + 2 H2O = a carboxylate + NH4(+)</text>
        <dbReference type="Rhea" id="RHEA:21724"/>
        <dbReference type="ChEBI" id="CHEBI:15377"/>
        <dbReference type="ChEBI" id="CHEBI:18379"/>
        <dbReference type="ChEBI" id="CHEBI:28938"/>
        <dbReference type="ChEBI" id="CHEBI:29067"/>
        <dbReference type="EC" id="3.5.5.1"/>
    </reaction>
</comment>
<feature type="active site" description="Proton acceptor" evidence="5">
    <location>
        <position position="56"/>
    </location>
</feature>
<dbReference type="EMBL" id="JAVRRJ010000001">
    <property type="protein sequence ID" value="KAK5090025.1"/>
    <property type="molecule type" value="Genomic_DNA"/>
</dbReference>
<reference evidence="7 8" key="1">
    <citation type="submission" date="2023-08" db="EMBL/GenBank/DDBJ databases">
        <title>Black Yeasts Isolated from many extreme environments.</title>
        <authorList>
            <person name="Coleine C."/>
            <person name="Stajich J.E."/>
            <person name="Selbmann L."/>
        </authorList>
    </citation>
    <scope>NUCLEOTIDE SEQUENCE [LARGE SCALE GENOMIC DNA]</scope>
    <source>
        <strain evidence="7 8">CCFEE 5910</strain>
    </source>
</reference>
<organism evidence="7 8">
    <name type="scientific">Lithohypha guttulata</name>
    <dbReference type="NCBI Taxonomy" id="1690604"/>
    <lineage>
        <taxon>Eukaryota</taxon>
        <taxon>Fungi</taxon>
        <taxon>Dikarya</taxon>
        <taxon>Ascomycota</taxon>
        <taxon>Pezizomycotina</taxon>
        <taxon>Eurotiomycetes</taxon>
        <taxon>Chaetothyriomycetidae</taxon>
        <taxon>Chaetothyriales</taxon>
        <taxon>Trichomeriaceae</taxon>
        <taxon>Lithohypha</taxon>
    </lineage>
</organism>
<dbReference type="Pfam" id="PF00795">
    <property type="entry name" value="CN_hydrolase"/>
    <property type="match status" value="1"/>
</dbReference>
<dbReference type="Gene3D" id="3.60.110.10">
    <property type="entry name" value="Carbon-nitrogen hydrolase"/>
    <property type="match status" value="1"/>
</dbReference>
<dbReference type="SUPFAM" id="SSF56317">
    <property type="entry name" value="Carbon-nitrogen hydrolase"/>
    <property type="match status" value="1"/>
</dbReference>
<comment type="similarity">
    <text evidence="1">Belongs to the carbon-nitrogen hydrolase superfamily. Nitrilase family.</text>
</comment>
<comment type="caution">
    <text evidence="7">The sequence shown here is derived from an EMBL/GenBank/DDBJ whole genome shotgun (WGS) entry which is preliminary data.</text>
</comment>
<dbReference type="Proteomes" id="UP001309876">
    <property type="component" value="Unassembled WGS sequence"/>
</dbReference>
<sequence>MAEAVAAAKTTKESHIRVAVTQHEAAWLDLEAGVQKTCKIIEEAAQAGAKLVAFSECWIPGYPAWIWTRNVDFELGVKYVKNSLVIDSAQMRRICEAAATNQINVSLGFSEREGNSVYIAQALIDENGKIVMKRRKMKPTHMERTIFGDASGDCLASVVALPDAGRVGGLSCWEHIQPLLKYYTLAQNEEIHVAAWPPLDDFVNGSPGFWSMSVEGGTTTLSCDKANKFPGCRNLSQTYAVEAQAYVLHCTGVIGEAGIKLMSTAGSPLMGHPIQGSSAVIGPDGRVLSEAGTTKEKLIIADLDLEQVVKAKTFADAGGHYSRPDMLWLGADTSAKPVVRISTTGQTQK</sequence>
<dbReference type="GO" id="GO:0016836">
    <property type="term" value="F:hydro-lyase activity"/>
    <property type="evidence" value="ECO:0007669"/>
    <property type="project" value="UniProtKB-ARBA"/>
</dbReference>
<dbReference type="PROSITE" id="PS00920">
    <property type="entry name" value="NITRIL_CHT_1"/>
    <property type="match status" value="1"/>
</dbReference>
<keyword evidence="8" id="KW-1185">Reference proteome</keyword>
<dbReference type="PANTHER" id="PTHR46044">
    <property type="entry name" value="NITRILASE"/>
    <property type="match status" value="1"/>
</dbReference>